<dbReference type="Proteomes" id="UP000325440">
    <property type="component" value="Unassembled WGS sequence"/>
</dbReference>
<proteinExistence type="predicted"/>
<evidence type="ECO:0000313" key="2">
    <source>
        <dbReference type="Proteomes" id="UP000325440"/>
    </source>
</evidence>
<evidence type="ECO:0000313" key="1">
    <source>
        <dbReference type="EMBL" id="VVC45243.1"/>
    </source>
</evidence>
<sequence length="178" mass="20268">MTDENTAVVVTPPKKNPCGKVNRIYRPETNDNKLIQDKVCLNSRRYDAKIQANYIQKLGIVSCAYLRKTQCIFTEMEQWFKTDSIRPENRQPTTIAESKKNNNGCCKINSLELHSENVVHGSILESTIPDVDIRKGSKKRKYCVSYLDMGFTEFADGRPQCVICNKVLPNSSMFPAKL</sequence>
<dbReference type="OrthoDB" id="6590920at2759"/>
<dbReference type="EMBL" id="CABPRJ010002397">
    <property type="protein sequence ID" value="VVC45243.1"/>
    <property type="molecule type" value="Genomic_DNA"/>
</dbReference>
<organism evidence="1 2">
    <name type="scientific">Cinara cedri</name>
    <dbReference type="NCBI Taxonomy" id="506608"/>
    <lineage>
        <taxon>Eukaryota</taxon>
        <taxon>Metazoa</taxon>
        <taxon>Ecdysozoa</taxon>
        <taxon>Arthropoda</taxon>
        <taxon>Hexapoda</taxon>
        <taxon>Insecta</taxon>
        <taxon>Pterygota</taxon>
        <taxon>Neoptera</taxon>
        <taxon>Paraneoptera</taxon>
        <taxon>Hemiptera</taxon>
        <taxon>Sternorrhyncha</taxon>
        <taxon>Aphidomorpha</taxon>
        <taxon>Aphidoidea</taxon>
        <taxon>Aphididae</taxon>
        <taxon>Lachninae</taxon>
        <taxon>Cinara</taxon>
    </lineage>
</organism>
<dbReference type="AlphaFoldDB" id="A0A5E4NT00"/>
<reference evidence="1 2" key="1">
    <citation type="submission" date="2019-08" db="EMBL/GenBank/DDBJ databases">
        <authorList>
            <person name="Alioto T."/>
            <person name="Alioto T."/>
            <person name="Gomez Garrido J."/>
        </authorList>
    </citation>
    <scope>NUCLEOTIDE SEQUENCE [LARGE SCALE GENOMIC DNA]</scope>
</reference>
<accession>A0A5E4NT00</accession>
<keyword evidence="2" id="KW-1185">Reference proteome</keyword>
<protein>
    <submittedName>
        <fullName evidence="1">Uncharacterized protein</fullName>
    </submittedName>
</protein>
<name>A0A5E4NT00_9HEMI</name>
<gene>
    <name evidence="1" type="ORF">CINCED_3A016222</name>
</gene>